<dbReference type="GeneID" id="98567168"/>
<name>A0A429ZUT6_9ENTE</name>
<keyword evidence="4 6" id="KW-0472">Membrane</keyword>
<gene>
    <name evidence="8" type="ORF">CBF35_02205</name>
</gene>
<keyword evidence="9" id="KW-1185">Reference proteome</keyword>
<evidence type="ECO:0000256" key="1">
    <source>
        <dbReference type="ARBA" id="ARBA00022475"/>
    </source>
</evidence>
<dbReference type="AlphaFoldDB" id="A0A429ZUT6"/>
<protein>
    <recommendedName>
        <fullName evidence="7">Lipopolysaccharide assembly protein A domain-containing protein</fullName>
    </recommendedName>
</protein>
<evidence type="ECO:0000256" key="3">
    <source>
        <dbReference type="ARBA" id="ARBA00022989"/>
    </source>
</evidence>
<accession>A0A429ZUT6</accession>
<dbReference type="OrthoDB" id="2990728at2"/>
<reference evidence="8 9" key="1">
    <citation type="submission" date="2017-05" db="EMBL/GenBank/DDBJ databases">
        <title>Vagococcus spp. assemblies.</title>
        <authorList>
            <person name="Gulvik C.A."/>
        </authorList>
    </citation>
    <scope>NUCLEOTIDE SEQUENCE [LARGE SCALE GENOMIC DNA]</scope>
    <source>
        <strain evidence="8 9">NCFB 2777</strain>
    </source>
</reference>
<dbReference type="PANTHER" id="PTHR41335">
    <property type="entry name" value="MEMBRANE PROTEIN-RELATED"/>
    <property type="match status" value="1"/>
</dbReference>
<evidence type="ECO:0000256" key="6">
    <source>
        <dbReference type="SAM" id="Phobius"/>
    </source>
</evidence>
<dbReference type="PANTHER" id="PTHR41335:SF1">
    <property type="entry name" value="MEMBRANE PROTEIN"/>
    <property type="match status" value="1"/>
</dbReference>
<keyword evidence="2 6" id="KW-0812">Transmembrane</keyword>
<dbReference type="Proteomes" id="UP000287239">
    <property type="component" value="Unassembled WGS sequence"/>
</dbReference>
<evidence type="ECO:0000313" key="8">
    <source>
        <dbReference type="EMBL" id="RST97500.1"/>
    </source>
</evidence>
<dbReference type="Pfam" id="PF06305">
    <property type="entry name" value="LapA_dom"/>
    <property type="match status" value="1"/>
</dbReference>
<evidence type="ECO:0000256" key="2">
    <source>
        <dbReference type="ARBA" id="ARBA00022692"/>
    </source>
</evidence>
<feature type="transmembrane region" description="Helical" evidence="6">
    <location>
        <begin position="41"/>
        <end position="65"/>
    </location>
</feature>
<dbReference type="GO" id="GO:0005886">
    <property type="term" value="C:plasma membrane"/>
    <property type="evidence" value="ECO:0007669"/>
    <property type="project" value="InterPro"/>
</dbReference>
<dbReference type="RefSeq" id="WP_126778248.1">
    <property type="nucleotide sequence ID" value="NZ_CAUQJP010000005.1"/>
</dbReference>
<evidence type="ECO:0000259" key="7">
    <source>
        <dbReference type="Pfam" id="PF06305"/>
    </source>
</evidence>
<evidence type="ECO:0000256" key="4">
    <source>
        <dbReference type="ARBA" id="ARBA00023136"/>
    </source>
</evidence>
<sequence>MKHQSKLIVGFVLVFIVVVFSVINTEKVAVNFGFAIVQSPLIFIILGSTILGALIVFVTWFSSFWRQRKEVKQLKKQVSDYQENIDGAVAEELQTERLAFEAELAQAQSQVADLESQLRDLHGEVFVEAPLINDPSQLDS</sequence>
<feature type="coiled-coil region" evidence="5">
    <location>
        <begin position="64"/>
        <end position="124"/>
    </location>
</feature>
<evidence type="ECO:0000256" key="5">
    <source>
        <dbReference type="SAM" id="Coils"/>
    </source>
</evidence>
<keyword evidence="3 6" id="KW-1133">Transmembrane helix</keyword>
<dbReference type="EMBL" id="NGJU01000002">
    <property type="protein sequence ID" value="RST97500.1"/>
    <property type="molecule type" value="Genomic_DNA"/>
</dbReference>
<proteinExistence type="predicted"/>
<organism evidence="8 9">
    <name type="scientific">Vagococcus salmoninarum</name>
    <dbReference type="NCBI Taxonomy" id="2739"/>
    <lineage>
        <taxon>Bacteria</taxon>
        <taxon>Bacillati</taxon>
        <taxon>Bacillota</taxon>
        <taxon>Bacilli</taxon>
        <taxon>Lactobacillales</taxon>
        <taxon>Enterococcaceae</taxon>
        <taxon>Vagococcus</taxon>
    </lineage>
</organism>
<dbReference type="InterPro" id="IPR010445">
    <property type="entry name" value="LapA_dom"/>
</dbReference>
<keyword evidence="5" id="KW-0175">Coiled coil</keyword>
<comment type="caution">
    <text evidence="8">The sequence shown here is derived from an EMBL/GenBank/DDBJ whole genome shotgun (WGS) entry which is preliminary data.</text>
</comment>
<keyword evidence="1" id="KW-1003">Cell membrane</keyword>
<feature type="domain" description="Lipopolysaccharide assembly protein A" evidence="7">
    <location>
        <begin position="24"/>
        <end position="85"/>
    </location>
</feature>
<evidence type="ECO:0000313" key="9">
    <source>
        <dbReference type="Proteomes" id="UP000287239"/>
    </source>
</evidence>